<evidence type="ECO:0000313" key="1">
    <source>
        <dbReference type="EMBL" id="KAK2776383.1"/>
    </source>
</evidence>
<dbReference type="Proteomes" id="UP001281614">
    <property type="component" value="Unassembled WGS sequence"/>
</dbReference>
<protein>
    <submittedName>
        <fullName evidence="1">Uncharacterized protein</fullName>
    </submittedName>
</protein>
<proteinExistence type="predicted"/>
<gene>
    <name evidence="1" type="ORF">CKAH01_12437</name>
</gene>
<comment type="caution">
    <text evidence="1">The sequence shown here is derived from an EMBL/GenBank/DDBJ whole genome shotgun (WGS) entry which is preliminary data.</text>
</comment>
<name>A0AAD9YTG2_COLKA</name>
<reference evidence="1" key="1">
    <citation type="submission" date="2023-02" db="EMBL/GenBank/DDBJ databases">
        <title>Colletotrichum kahawae CIFC_Que2 genome sequencing and assembly.</title>
        <authorList>
            <person name="Baroncelli R."/>
        </authorList>
    </citation>
    <scope>NUCLEOTIDE SEQUENCE</scope>
    <source>
        <strain evidence="1">CIFC_Que2</strain>
    </source>
</reference>
<dbReference type="AlphaFoldDB" id="A0AAD9YTG2"/>
<keyword evidence="2" id="KW-1185">Reference proteome</keyword>
<evidence type="ECO:0000313" key="2">
    <source>
        <dbReference type="Proteomes" id="UP001281614"/>
    </source>
</evidence>
<accession>A0AAD9YTG2</accession>
<sequence>MYDLTVDYDFDRMPRNHGNAQLPNDRINEVGCWNEVATAFHGDEQRETHACEIKKTFKQNFDNVYGQDRRREVELPRAKSSDAISVWESS</sequence>
<organism evidence="1 2">
    <name type="scientific">Colletotrichum kahawae</name>
    <name type="common">Coffee berry disease fungus</name>
    <dbReference type="NCBI Taxonomy" id="34407"/>
    <lineage>
        <taxon>Eukaryota</taxon>
        <taxon>Fungi</taxon>
        <taxon>Dikarya</taxon>
        <taxon>Ascomycota</taxon>
        <taxon>Pezizomycotina</taxon>
        <taxon>Sordariomycetes</taxon>
        <taxon>Hypocreomycetidae</taxon>
        <taxon>Glomerellales</taxon>
        <taxon>Glomerellaceae</taxon>
        <taxon>Colletotrichum</taxon>
        <taxon>Colletotrichum gloeosporioides species complex</taxon>
    </lineage>
</organism>
<dbReference type="EMBL" id="VYYT01000028">
    <property type="protein sequence ID" value="KAK2776383.1"/>
    <property type="molecule type" value="Genomic_DNA"/>
</dbReference>